<evidence type="ECO:0000256" key="2">
    <source>
        <dbReference type="ARBA" id="ARBA00022692"/>
    </source>
</evidence>
<dbReference type="PANTHER" id="PTHR11689:SF136">
    <property type="entry name" value="H(+)_CL(-) EXCHANGE TRANSPORTER 7"/>
    <property type="match status" value="1"/>
</dbReference>
<dbReference type="PANTHER" id="PTHR11689">
    <property type="entry name" value="CHLORIDE CHANNEL PROTEIN CLC FAMILY MEMBER"/>
    <property type="match status" value="1"/>
</dbReference>
<protein>
    <submittedName>
        <fullName evidence="7">Uncharacterized protein</fullName>
    </submittedName>
</protein>
<keyword evidence="3" id="KW-0677">Repeat</keyword>
<dbReference type="HOGENOM" id="CLU_2174058_0_0_1"/>
<dbReference type="STRING" id="13249.T1H8W5"/>
<keyword evidence="5" id="KW-0129">CBS domain</keyword>
<name>T1H8W5_RHOPR</name>
<dbReference type="Proteomes" id="UP000015103">
    <property type="component" value="Unassembled WGS sequence"/>
</dbReference>
<dbReference type="AlphaFoldDB" id="T1H8W5"/>
<keyword evidence="8" id="KW-1185">Reference proteome</keyword>
<evidence type="ECO:0000256" key="6">
    <source>
        <dbReference type="ARBA" id="ARBA00023136"/>
    </source>
</evidence>
<comment type="subcellular location">
    <subcellularLocation>
        <location evidence="1">Membrane</location>
        <topology evidence="1">Multi-pass membrane protein</topology>
    </subcellularLocation>
</comment>
<evidence type="ECO:0000256" key="4">
    <source>
        <dbReference type="ARBA" id="ARBA00022989"/>
    </source>
</evidence>
<dbReference type="Pfam" id="PF00654">
    <property type="entry name" value="Voltage_CLC"/>
    <property type="match status" value="1"/>
</dbReference>
<dbReference type="EMBL" id="ACPB03007214">
    <property type="status" value="NOT_ANNOTATED_CDS"/>
    <property type="molecule type" value="Genomic_DNA"/>
</dbReference>
<dbReference type="InterPro" id="IPR051280">
    <property type="entry name" value="Cl-channel/antiporter"/>
</dbReference>
<dbReference type="EnsemblMetazoa" id="RPRC000464-RA">
    <property type="protein sequence ID" value="RPRC000464-PA"/>
    <property type="gene ID" value="RPRC000464"/>
</dbReference>
<evidence type="ECO:0000256" key="1">
    <source>
        <dbReference type="ARBA" id="ARBA00004141"/>
    </source>
</evidence>
<dbReference type="InterPro" id="IPR014743">
    <property type="entry name" value="Cl-channel_core"/>
</dbReference>
<evidence type="ECO:0000313" key="8">
    <source>
        <dbReference type="Proteomes" id="UP000015103"/>
    </source>
</evidence>
<evidence type="ECO:0000256" key="3">
    <source>
        <dbReference type="ARBA" id="ARBA00022737"/>
    </source>
</evidence>
<organism evidence="7 8">
    <name type="scientific">Rhodnius prolixus</name>
    <name type="common">Triatomid bug</name>
    <dbReference type="NCBI Taxonomy" id="13249"/>
    <lineage>
        <taxon>Eukaryota</taxon>
        <taxon>Metazoa</taxon>
        <taxon>Ecdysozoa</taxon>
        <taxon>Arthropoda</taxon>
        <taxon>Hexapoda</taxon>
        <taxon>Insecta</taxon>
        <taxon>Pterygota</taxon>
        <taxon>Neoptera</taxon>
        <taxon>Paraneoptera</taxon>
        <taxon>Hemiptera</taxon>
        <taxon>Heteroptera</taxon>
        <taxon>Panheteroptera</taxon>
        <taxon>Cimicomorpha</taxon>
        <taxon>Reduviidae</taxon>
        <taxon>Triatominae</taxon>
        <taxon>Rhodnius</taxon>
    </lineage>
</organism>
<accession>T1H8W5</accession>
<dbReference type="GO" id="GO:0015108">
    <property type="term" value="F:chloride transmembrane transporter activity"/>
    <property type="evidence" value="ECO:0007669"/>
    <property type="project" value="InterPro"/>
</dbReference>
<dbReference type="InParanoid" id="T1H8W5"/>
<dbReference type="SUPFAM" id="SSF81340">
    <property type="entry name" value="Clc chloride channel"/>
    <property type="match status" value="1"/>
</dbReference>
<proteinExistence type="predicted"/>
<dbReference type="VEuPathDB" id="VectorBase:RPRC000464"/>
<dbReference type="InterPro" id="IPR001807">
    <property type="entry name" value="ClC"/>
</dbReference>
<reference evidence="7" key="1">
    <citation type="submission" date="2015-05" db="UniProtKB">
        <authorList>
            <consortium name="EnsemblMetazoa"/>
        </authorList>
    </citation>
    <scope>IDENTIFICATION</scope>
</reference>
<keyword evidence="2" id="KW-0812">Transmembrane</keyword>
<sequence length="110" mass="12539">MALEEGISYCSTSLTARIFFGTVMTSMTSAFLISLLINHCVGCVLKKDVLFLVRNDEDPAEFLHYQFFEVPIFILFGIIGGLTGSAWNCLEVQISYWRKKYVKKNSIRKN</sequence>
<keyword evidence="6" id="KW-0472">Membrane</keyword>
<dbReference type="GO" id="GO:0016020">
    <property type="term" value="C:membrane"/>
    <property type="evidence" value="ECO:0007669"/>
    <property type="project" value="UniProtKB-SubCell"/>
</dbReference>
<evidence type="ECO:0000256" key="5">
    <source>
        <dbReference type="ARBA" id="ARBA00023122"/>
    </source>
</evidence>
<evidence type="ECO:0000313" key="7">
    <source>
        <dbReference type="EnsemblMetazoa" id="RPRC000464-PA"/>
    </source>
</evidence>
<dbReference type="Gene3D" id="1.10.3080.10">
    <property type="entry name" value="Clc chloride channel"/>
    <property type="match status" value="1"/>
</dbReference>
<keyword evidence="4" id="KW-1133">Transmembrane helix</keyword>